<evidence type="ECO:0000256" key="3">
    <source>
        <dbReference type="SAM" id="MobiDB-lite"/>
    </source>
</evidence>
<protein>
    <submittedName>
        <fullName evidence="6">Uncharacterized protein MIA2 isoform X1</fullName>
    </submittedName>
</protein>
<dbReference type="GO" id="GO:0006888">
    <property type="term" value="P:endoplasmic reticulum to Golgi vesicle-mediated transport"/>
    <property type="evidence" value="ECO:0007669"/>
    <property type="project" value="TreeGrafter"/>
</dbReference>
<feature type="domain" description="BURP" evidence="4">
    <location>
        <begin position="2147"/>
        <end position="2218"/>
    </location>
</feature>
<feature type="compositionally biased region" description="Basic and acidic residues" evidence="3">
    <location>
        <begin position="1973"/>
        <end position="1991"/>
    </location>
</feature>
<dbReference type="InterPro" id="IPR004873">
    <property type="entry name" value="BURP_dom"/>
</dbReference>
<feature type="region of interest" description="Disordered" evidence="3">
    <location>
        <begin position="162"/>
        <end position="184"/>
    </location>
</feature>
<dbReference type="PANTHER" id="PTHR23158">
    <property type="entry name" value="MELANOMA INHIBITORY ACTIVITY-RELATED"/>
    <property type="match status" value="1"/>
</dbReference>
<feature type="compositionally biased region" description="Basic and acidic residues" evidence="3">
    <location>
        <begin position="169"/>
        <end position="184"/>
    </location>
</feature>
<feature type="compositionally biased region" description="Low complexity" evidence="3">
    <location>
        <begin position="858"/>
        <end position="869"/>
    </location>
</feature>
<dbReference type="eggNOG" id="ENOG502QUND">
    <property type="taxonomic scope" value="Eukaryota"/>
</dbReference>
<feature type="compositionally biased region" description="Basic and acidic residues" evidence="3">
    <location>
        <begin position="873"/>
        <end position="886"/>
    </location>
</feature>
<evidence type="ECO:0000259" key="4">
    <source>
        <dbReference type="PROSITE" id="PS51277"/>
    </source>
</evidence>
<feature type="region of interest" description="Disordered" evidence="3">
    <location>
        <begin position="644"/>
        <end position="686"/>
    </location>
</feature>
<evidence type="ECO:0000256" key="1">
    <source>
        <dbReference type="ARBA" id="ARBA00023054"/>
    </source>
</evidence>
<feature type="region of interest" description="Disordered" evidence="3">
    <location>
        <begin position="502"/>
        <end position="521"/>
    </location>
</feature>
<dbReference type="GO" id="GO:0035459">
    <property type="term" value="P:vesicle cargo loading"/>
    <property type="evidence" value="ECO:0007669"/>
    <property type="project" value="TreeGrafter"/>
</dbReference>
<dbReference type="InParanoid" id="A0A1U7R0Z2"/>
<dbReference type="GeneID" id="102377689"/>
<feature type="region of interest" description="Disordered" evidence="3">
    <location>
        <begin position="957"/>
        <end position="982"/>
    </location>
</feature>
<dbReference type="PROSITE" id="PS51277">
    <property type="entry name" value="BURP"/>
    <property type="match status" value="1"/>
</dbReference>
<gene>
    <name evidence="6" type="primary">MIA2</name>
</gene>
<dbReference type="GO" id="GO:0005789">
    <property type="term" value="C:endoplasmic reticulum membrane"/>
    <property type="evidence" value="ECO:0007669"/>
    <property type="project" value="TreeGrafter"/>
</dbReference>
<feature type="region of interest" description="Disordered" evidence="3">
    <location>
        <begin position="375"/>
        <end position="397"/>
    </location>
</feature>
<evidence type="ECO:0000313" key="6">
    <source>
        <dbReference type="RefSeq" id="XP_006015418.3"/>
    </source>
</evidence>
<feature type="compositionally biased region" description="Polar residues" evidence="3">
    <location>
        <begin position="2195"/>
        <end position="2206"/>
    </location>
</feature>
<dbReference type="KEGG" id="asn:102377689"/>
<feature type="compositionally biased region" description="Low complexity" evidence="3">
    <location>
        <begin position="2061"/>
        <end position="2083"/>
    </location>
</feature>
<feature type="region of interest" description="Disordered" evidence="3">
    <location>
        <begin position="1123"/>
        <end position="1147"/>
    </location>
</feature>
<feature type="region of interest" description="Disordered" evidence="3">
    <location>
        <begin position="1684"/>
        <end position="1709"/>
    </location>
</feature>
<feature type="region of interest" description="Disordered" evidence="3">
    <location>
        <begin position="734"/>
        <end position="760"/>
    </location>
</feature>
<feature type="compositionally biased region" description="Basic and acidic residues" evidence="3">
    <location>
        <begin position="750"/>
        <end position="760"/>
    </location>
</feature>
<name>A0A1U7R0Z2_ALLSI</name>
<feature type="compositionally biased region" description="Basic and acidic residues" evidence="3">
    <location>
        <begin position="240"/>
        <end position="251"/>
    </location>
</feature>
<reference evidence="6" key="1">
    <citation type="submission" date="2025-08" db="UniProtKB">
        <authorList>
            <consortium name="RefSeq"/>
        </authorList>
    </citation>
    <scope>IDENTIFICATION</scope>
</reference>
<dbReference type="GO" id="GO:0009306">
    <property type="term" value="P:protein secretion"/>
    <property type="evidence" value="ECO:0007669"/>
    <property type="project" value="TreeGrafter"/>
</dbReference>
<dbReference type="RefSeq" id="XP_006015418.3">
    <property type="nucleotide sequence ID" value="XM_006015356.3"/>
</dbReference>
<dbReference type="GO" id="GO:0070971">
    <property type="term" value="C:endoplasmic reticulum exit site"/>
    <property type="evidence" value="ECO:0007669"/>
    <property type="project" value="TreeGrafter"/>
</dbReference>
<sequence length="2218" mass="253337">MSQESVWLSPLSVQGNGKIIHYAELEKDDDTLALLFVESQLEPPVSQVPFIQHFKHLKSEGDVSTISEKEECSNIKSNYDVPVSEDQQHASSELNRKNTIDLPLCECSGENFYSSELYVVSKEESTERKEAKTYKKEEMHTLNVQEPKIYTERNPKREIAETAQQEGQNDIKTEDSEDEMPRSRELQVHVDNSQNFKIPSKDELPLTLAISDKAKLTEVYNAEQNPAAESQVIGNTEVKEKMQESENKKDQPASFDSIPNGIADFNLKMLNDQEDQEPTISEEAQALVGAHLFFSSSSLHDTDRSDIRISEEEKPEHFEEPQSLFSVSHYKNILSSQSFTSKDKHFLQRLPGELYFNGKNSQSRKDYEISLENKESEEEAQSNQKVNDQVPEKSNVDNSKEKDILLLQLAVKKNRQNSESTMKETKLVKDCLVLSSAESRSEHNVDFFFRYPKCEQHTTMGRESEPFCIKKDNTDISVLEDQHQVSLGSKINIEDAPEQHVSFMEKSSNEENSKKKEKQDYLSENISEANCHKLGSNHVADTKSIKTIKNAGQLSLQLNELILKNNLKHKVQEHYIVDSEEEGEHADVKYNENPEKGLYTVSQDLVKNIFSRDSNDDSILLKETAVNREDVNWFSQDRVKQPKTFTEHTAESSEDKLETTEQILENNKPNKQKSEKRENRMANQEQSLVNFSGESLKSENITPEQDSHTLNDLLYNFQNKDNKGLQTSVLFPQEKIDEDTNERNGISNPSEHDSDNSRITEDSLSENILCDQVLHEQIIAPDFSFSEEGLKSSHKKDPVEIALADSSFQHELLMSKCESKEIPNSDPKKKCKNQLLHNKRQDSSVSSNVEVSAFTSPNHNEGTENINTENESEDQKIPSDSHSDDNVASKLLDISELKISKQNVVTTETSRSYKLSHMEHKHLFQEHYSIVEESESSSPALHLESFKSFKMQSQTVFKNHDDSDSNKPFSPTSPYYDSAHNPVEHAPLQSEQGLDTLHLNIALNNKTYVEKEDAIPTKTTSHIEKLAASEKPSIYKENYKKDTESQTNIESINIDNKNSAQTEEVVDSICTRTSWFLGGLFSKTNNHNSGRNTKYNFVQDSNENREDIRINKKKKELKNMLKNEDELRENESEQDRDSIQTAEATRKLNSRDPLTMLKERAEKELRGTEERGIAADLRNNEKETDNTITWERESVSQQIKKDDQILIDSDSDVSNSFTAYQQFYLKLSLERKKPSESLCESETLMLLEQQFEKIHHGITTYTCVDNFRERKPLTLSVEEEPHLDTVGEKCLKEKVNILLELQEHWSAARVKCSFQNAQQDISNKIQLLEESKEKHRINTPLNNENNNAQSSEGITIPLMKTKDDSARNIQLGAKKLFTEMSFLIRNYIPSDEEGWIYQILLRLNALDIGDFIKSVFSVMATVSRKVVAALPEDMRPGPDLYGFPWEMVICAAVIGIFTVFLFLCRSYQSVKSRFYVGREKQLASEVAELVEEKCEVLEKLSLHKKEYEDLELSLKNANLKESTDTTCIEETYEKLNRSNLVLKHEIENLEKELEKEKSKRSEQDEMITEMERRIESLENEAKSIQTQVAEAKTTLKVFHINTERLKTSVQDAVEENNHLQESEKQLLQEAEGWGERFSELNEQTKMFESSKADMEEALKNKESQVKSLTECLLKMKDWSSAIREDDATEDSHWDTDTKGETENGEHLDDQQKRTVKKLIYAAKLNACLKTLETERNQVYSKLDDENKAKEELAERIENLQSEQVSLQSENVQFESEVQKLQQKLKVMTELYQENEMKLHRRLTVEERERLRKEEKLSKVDEKINHAAEELNSYRQRAKDLEEELEKTIRSYQSQITSHEKKAHDNWLTARAAERHLNDIRKENAHSRQKLTETEFKVELLEKDPFALDVPVRPFGREHSPYGPSPMGRPSSETRAFLSPPTLLEGPLRLSPILPSGGGRGSRGPGNPAMYEGANERGELISDRLSDPHRPPSDTGSLSPPWDRDRRIILPPTGQPYNDPALPPRRPERFYSSPPNSGRLSGPAELRSYNLQPFDKPDGQASSENSSRMESSGNGTKDHPNLSNLLNVSNQSLASESEAAGSGFAAPPIPQIRAPLIPVDPRGPFIRRGPPFPPPPPPPGGMYGPREYFPMRDFAGLPRPPLAMRSPFLPRPFSQYPPQRAGFFSPPSLPLENRNELTSGLTHQLNAPATEHPEPQQET</sequence>
<accession>A0A1U7R0Z2</accession>
<evidence type="ECO:0000256" key="2">
    <source>
        <dbReference type="SAM" id="Coils"/>
    </source>
</evidence>
<feature type="compositionally biased region" description="Polar residues" evidence="3">
    <location>
        <begin position="966"/>
        <end position="975"/>
    </location>
</feature>
<feature type="region of interest" description="Disordered" evidence="3">
    <location>
        <begin position="838"/>
        <end position="886"/>
    </location>
</feature>
<dbReference type="STRING" id="38654.A0A1U7R0Z2"/>
<feature type="region of interest" description="Disordered" evidence="3">
    <location>
        <begin position="2169"/>
        <end position="2218"/>
    </location>
</feature>
<dbReference type="InterPro" id="IPR051500">
    <property type="entry name" value="cTAGE_MIA/OTOR"/>
</dbReference>
<feature type="region of interest" description="Disordered" evidence="3">
    <location>
        <begin position="1915"/>
        <end position="2083"/>
    </location>
</feature>
<feature type="compositionally biased region" description="Polar residues" evidence="3">
    <location>
        <begin position="660"/>
        <end position="669"/>
    </location>
</feature>
<feature type="compositionally biased region" description="Basic and acidic residues" evidence="3">
    <location>
        <begin position="507"/>
        <end position="521"/>
    </location>
</feature>
<evidence type="ECO:0000313" key="5">
    <source>
        <dbReference type="Proteomes" id="UP000189705"/>
    </source>
</evidence>
<dbReference type="CTD" id="4253"/>
<feature type="coiled-coil region" evidence="2">
    <location>
        <begin position="1728"/>
        <end position="1889"/>
    </location>
</feature>
<dbReference type="Proteomes" id="UP000189705">
    <property type="component" value="Unplaced"/>
</dbReference>
<keyword evidence="1 2" id="KW-0175">Coiled coil</keyword>
<feature type="compositionally biased region" description="Basic and acidic residues" evidence="3">
    <location>
        <begin position="644"/>
        <end position="659"/>
    </location>
</feature>
<proteinExistence type="predicted"/>
<feature type="coiled-coil region" evidence="2">
    <location>
        <begin position="1500"/>
        <end position="1671"/>
    </location>
</feature>
<organism evidence="5 6">
    <name type="scientific">Alligator sinensis</name>
    <name type="common">Chinese alligator</name>
    <dbReference type="NCBI Taxonomy" id="38654"/>
    <lineage>
        <taxon>Eukaryota</taxon>
        <taxon>Metazoa</taxon>
        <taxon>Chordata</taxon>
        <taxon>Craniata</taxon>
        <taxon>Vertebrata</taxon>
        <taxon>Euteleostomi</taxon>
        <taxon>Archelosauria</taxon>
        <taxon>Archosauria</taxon>
        <taxon>Crocodylia</taxon>
        <taxon>Alligatoridae</taxon>
        <taxon>Alligatorinae</taxon>
        <taxon>Alligator</taxon>
    </lineage>
</organism>
<dbReference type="PANTHER" id="PTHR23158:SF38">
    <property type="entry name" value="MELANOMA INHIBITORY ACTIVITY PROTEIN 2"/>
    <property type="match status" value="1"/>
</dbReference>
<feature type="compositionally biased region" description="Polar residues" evidence="3">
    <location>
        <begin position="843"/>
        <end position="857"/>
    </location>
</feature>
<feature type="region of interest" description="Disordered" evidence="3">
    <location>
        <begin position="240"/>
        <end position="260"/>
    </location>
</feature>
<keyword evidence="5" id="KW-1185">Reference proteome</keyword>